<feature type="compositionally biased region" description="Polar residues" evidence="1">
    <location>
        <begin position="216"/>
        <end position="225"/>
    </location>
</feature>
<evidence type="ECO:0000256" key="1">
    <source>
        <dbReference type="SAM" id="MobiDB-lite"/>
    </source>
</evidence>
<dbReference type="InterPro" id="IPR050242">
    <property type="entry name" value="JAMM_MPN+_peptidase_M67A"/>
</dbReference>
<dbReference type="OrthoDB" id="167806at2759"/>
<feature type="domain" description="MPN" evidence="2">
    <location>
        <begin position="307"/>
        <end position="383"/>
    </location>
</feature>
<feature type="region of interest" description="Disordered" evidence="1">
    <location>
        <begin position="1"/>
        <end position="21"/>
    </location>
</feature>
<feature type="compositionally biased region" description="Acidic residues" evidence="1">
    <location>
        <begin position="8"/>
        <end position="21"/>
    </location>
</feature>
<gene>
    <name evidence="3" type="ORF">MCOR_700</name>
</gene>
<proteinExistence type="predicted"/>
<evidence type="ECO:0000259" key="2">
    <source>
        <dbReference type="PROSITE" id="PS50249"/>
    </source>
</evidence>
<dbReference type="Pfam" id="PF18755">
    <property type="entry name" value="RAMA"/>
    <property type="match status" value="1"/>
</dbReference>
<dbReference type="EMBL" id="CACVKT020000164">
    <property type="protein sequence ID" value="CAC5356669.1"/>
    <property type="molecule type" value="Genomic_DNA"/>
</dbReference>
<dbReference type="PANTHER" id="PTHR10410">
    <property type="entry name" value="EUKARYOTIC TRANSLATION INITIATION FACTOR 3 -RELATED"/>
    <property type="match status" value="1"/>
</dbReference>
<name>A0A6J7ZXX4_MYTCO</name>
<feature type="region of interest" description="Disordered" evidence="1">
    <location>
        <begin position="181"/>
        <end position="266"/>
    </location>
</feature>
<feature type="compositionally biased region" description="Basic and acidic residues" evidence="1">
    <location>
        <begin position="226"/>
        <end position="239"/>
    </location>
</feature>
<organism evidence="3 4">
    <name type="scientific">Mytilus coruscus</name>
    <name type="common">Sea mussel</name>
    <dbReference type="NCBI Taxonomy" id="42192"/>
    <lineage>
        <taxon>Eukaryota</taxon>
        <taxon>Metazoa</taxon>
        <taxon>Spiralia</taxon>
        <taxon>Lophotrochozoa</taxon>
        <taxon>Mollusca</taxon>
        <taxon>Bivalvia</taxon>
        <taxon>Autobranchia</taxon>
        <taxon>Pteriomorphia</taxon>
        <taxon>Mytilida</taxon>
        <taxon>Mytiloidea</taxon>
        <taxon>Mytilidae</taxon>
        <taxon>Mytilinae</taxon>
        <taxon>Mytilus</taxon>
    </lineage>
</organism>
<dbReference type="Proteomes" id="UP000507470">
    <property type="component" value="Unassembled WGS sequence"/>
</dbReference>
<evidence type="ECO:0000313" key="3">
    <source>
        <dbReference type="EMBL" id="CAC5356669.1"/>
    </source>
</evidence>
<feature type="compositionally biased region" description="Polar residues" evidence="1">
    <location>
        <begin position="188"/>
        <end position="203"/>
    </location>
</feature>
<dbReference type="InterPro" id="IPR037518">
    <property type="entry name" value="MPN"/>
</dbReference>
<protein>
    <submittedName>
        <fullName evidence="3">MPND</fullName>
    </submittedName>
</protein>
<dbReference type="PROSITE" id="PS50249">
    <property type="entry name" value="MPN"/>
    <property type="match status" value="1"/>
</dbReference>
<dbReference type="Gene3D" id="3.40.140.10">
    <property type="entry name" value="Cytidine Deaminase, domain 2"/>
    <property type="match status" value="1"/>
</dbReference>
<accession>A0A6J7ZXX4</accession>
<feature type="compositionally biased region" description="Basic and acidic residues" evidence="1">
    <location>
        <begin position="249"/>
        <end position="266"/>
    </location>
</feature>
<dbReference type="AlphaFoldDB" id="A0A6J7ZXX4"/>
<evidence type="ECO:0000313" key="4">
    <source>
        <dbReference type="Proteomes" id="UP000507470"/>
    </source>
</evidence>
<sequence length="383" mass="42757">MDNKMTDEMEEDFDDENDCDDESNISENFVKTAITGRGVTLQMLIIDGIIEPGNGLLTLKYLGRKFIADLLPNGKIMTPATKEMFGTPSAWAAHCKRQVNPLKKSGCGWNSVMYKGKKLDMWKTSWFRKHRPGSPARRESVSPRIFMMEQNGERPGSAASIQSNHSDRPKVFDFSNLARGVSKDHNDQQNGRSQNGQVSNSATEFKVIPPPIDLSVKSSMDNGNDSARRSPGDSYKPEVQEEALNLSMKEPEKKSSKTETGNKEARVKQMVSVHHSNLRKGNQDLKPGTFVLCESFKSLGKTQPFTVSLSTNVLLLMDFHCHLTSNEVVGYLGGTWNTQTQHLSIIEAFPCKSQLSDGQKSADVEEEIKKMMKRRVVIGRLVP</sequence>
<dbReference type="InterPro" id="IPR040843">
    <property type="entry name" value="RAMA"/>
</dbReference>
<reference evidence="3 4" key="1">
    <citation type="submission" date="2020-06" db="EMBL/GenBank/DDBJ databases">
        <authorList>
            <person name="Li R."/>
            <person name="Bekaert M."/>
        </authorList>
    </citation>
    <scope>NUCLEOTIDE SEQUENCE [LARGE SCALE GENOMIC DNA]</scope>
    <source>
        <strain evidence="4">wild</strain>
    </source>
</reference>
<keyword evidence="4" id="KW-1185">Reference proteome</keyword>